<dbReference type="Proteomes" id="UP000559117">
    <property type="component" value="Unassembled WGS sequence"/>
</dbReference>
<protein>
    <submittedName>
        <fullName evidence="1">Tetratricopeptide (TPR) repeat protein</fullName>
    </submittedName>
</protein>
<evidence type="ECO:0000313" key="1">
    <source>
        <dbReference type="EMBL" id="MBB5336155.1"/>
    </source>
</evidence>
<dbReference type="RefSeq" id="WP_183860832.1">
    <property type="nucleotide sequence ID" value="NZ_JACHFH010000013.1"/>
</dbReference>
<dbReference type="InterPro" id="IPR011990">
    <property type="entry name" value="TPR-like_helical_dom_sf"/>
</dbReference>
<keyword evidence="2" id="KW-1185">Reference proteome</keyword>
<dbReference type="AlphaFoldDB" id="A0A840UUM0"/>
<sequence length="234" mass="27291">MNNSEFHALTHLVMDSKSKPPLSLFAKGYDDWHVRARLAHFLVLPEFDKQDEAIELFRSIVEVDVNENSSEDIEEKVYALQHLSITLRDNENFEDALHYINLAIELAEDHDFLYKYILRGELWADRWNLLTRIHKTDTAYDEVNDKIAAYGELPVKHISYLYYGYRFFAQLAGANFKKDQAIDFMKKALSYLEIPKENQELLDAAMSATHENTSWILLEIDKATPSLTLTNWDI</sequence>
<proteinExistence type="predicted"/>
<reference evidence="1 2" key="1">
    <citation type="submission" date="2020-08" db="EMBL/GenBank/DDBJ databases">
        <title>Genomic Encyclopedia of Type Strains, Phase IV (KMG-IV): sequencing the most valuable type-strain genomes for metagenomic binning, comparative biology and taxonomic classification.</title>
        <authorList>
            <person name="Goeker M."/>
        </authorList>
    </citation>
    <scope>NUCLEOTIDE SEQUENCE [LARGE SCALE GENOMIC DNA]</scope>
    <source>
        <strain evidence="1 2">DSM 24661</strain>
    </source>
</reference>
<organism evidence="1 2">
    <name type="scientific">Pectinatus brassicae</name>
    <dbReference type="NCBI Taxonomy" id="862415"/>
    <lineage>
        <taxon>Bacteria</taxon>
        <taxon>Bacillati</taxon>
        <taxon>Bacillota</taxon>
        <taxon>Negativicutes</taxon>
        <taxon>Selenomonadales</taxon>
        <taxon>Selenomonadaceae</taxon>
        <taxon>Pectinatus</taxon>
    </lineage>
</organism>
<accession>A0A840UUM0</accession>
<dbReference type="SUPFAM" id="SSF48452">
    <property type="entry name" value="TPR-like"/>
    <property type="match status" value="1"/>
</dbReference>
<name>A0A840UUM0_9FIRM</name>
<dbReference type="EMBL" id="JACHFH010000013">
    <property type="protein sequence ID" value="MBB5336155.1"/>
    <property type="molecule type" value="Genomic_DNA"/>
</dbReference>
<dbReference type="Gene3D" id="1.25.40.10">
    <property type="entry name" value="Tetratricopeptide repeat domain"/>
    <property type="match status" value="1"/>
</dbReference>
<gene>
    <name evidence="1" type="ORF">HNR32_001299</name>
</gene>
<comment type="caution">
    <text evidence="1">The sequence shown here is derived from an EMBL/GenBank/DDBJ whole genome shotgun (WGS) entry which is preliminary data.</text>
</comment>
<evidence type="ECO:0000313" key="2">
    <source>
        <dbReference type="Proteomes" id="UP000559117"/>
    </source>
</evidence>